<gene>
    <name evidence="1" type="ORF">CPB84DRAFT_1751554</name>
</gene>
<keyword evidence="2" id="KW-1185">Reference proteome</keyword>
<evidence type="ECO:0000313" key="1">
    <source>
        <dbReference type="EMBL" id="KAF8879900.1"/>
    </source>
</evidence>
<accession>A0A9P5TH20</accession>
<dbReference type="Proteomes" id="UP000724874">
    <property type="component" value="Unassembled WGS sequence"/>
</dbReference>
<comment type="caution">
    <text evidence="1">The sequence shown here is derived from an EMBL/GenBank/DDBJ whole genome shotgun (WGS) entry which is preliminary data.</text>
</comment>
<reference evidence="1" key="1">
    <citation type="submission" date="2020-11" db="EMBL/GenBank/DDBJ databases">
        <authorList>
            <consortium name="DOE Joint Genome Institute"/>
            <person name="Ahrendt S."/>
            <person name="Riley R."/>
            <person name="Andreopoulos W."/>
            <person name="LaButti K."/>
            <person name="Pangilinan J."/>
            <person name="Ruiz-duenas F.J."/>
            <person name="Barrasa J.M."/>
            <person name="Sanchez-Garcia M."/>
            <person name="Camarero S."/>
            <person name="Miyauchi S."/>
            <person name="Serrano A."/>
            <person name="Linde D."/>
            <person name="Babiker R."/>
            <person name="Drula E."/>
            <person name="Ayuso-Fernandez I."/>
            <person name="Pacheco R."/>
            <person name="Padilla G."/>
            <person name="Ferreira P."/>
            <person name="Barriuso J."/>
            <person name="Kellner H."/>
            <person name="Castanera R."/>
            <person name="Alfaro M."/>
            <person name="Ramirez L."/>
            <person name="Pisabarro A.G."/>
            <person name="Kuo A."/>
            <person name="Tritt A."/>
            <person name="Lipzen A."/>
            <person name="He G."/>
            <person name="Yan M."/>
            <person name="Ng V."/>
            <person name="Cullen D."/>
            <person name="Martin F."/>
            <person name="Rosso M.-N."/>
            <person name="Henrissat B."/>
            <person name="Hibbett D."/>
            <person name="Martinez A.T."/>
            <person name="Grigoriev I.V."/>
        </authorList>
    </citation>
    <scope>NUCLEOTIDE SEQUENCE</scope>
    <source>
        <strain evidence="1">AH 44721</strain>
    </source>
</reference>
<dbReference type="EMBL" id="JADNYJ010000145">
    <property type="protein sequence ID" value="KAF8879900.1"/>
    <property type="molecule type" value="Genomic_DNA"/>
</dbReference>
<organism evidence="1 2">
    <name type="scientific">Gymnopilus junonius</name>
    <name type="common">Spectacular rustgill mushroom</name>
    <name type="synonym">Gymnopilus spectabilis subsp. junonius</name>
    <dbReference type="NCBI Taxonomy" id="109634"/>
    <lineage>
        <taxon>Eukaryota</taxon>
        <taxon>Fungi</taxon>
        <taxon>Dikarya</taxon>
        <taxon>Basidiomycota</taxon>
        <taxon>Agaricomycotina</taxon>
        <taxon>Agaricomycetes</taxon>
        <taxon>Agaricomycetidae</taxon>
        <taxon>Agaricales</taxon>
        <taxon>Agaricineae</taxon>
        <taxon>Hymenogastraceae</taxon>
        <taxon>Gymnopilus</taxon>
    </lineage>
</organism>
<name>A0A9P5TH20_GYMJU</name>
<evidence type="ECO:0000313" key="2">
    <source>
        <dbReference type="Proteomes" id="UP000724874"/>
    </source>
</evidence>
<proteinExistence type="predicted"/>
<protein>
    <submittedName>
        <fullName evidence="1">Uncharacterized protein</fullName>
    </submittedName>
</protein>
<sequence length="729" mass="83149">MTSGNLLLILELLNKELQRCIMAMSEMRYGLDKETLCPWCELEDILITISFCLLNGHKYAQHFPRLEYPQWPKSYGYRSWHRMKELAFACARQARDAFPLLLGFITFAFSLWLTPFADSAFDSAFLHLANFPGDLINWSYLDFLAKSVICDLTLGLDPGGFINPYDTQWFYGVQFFMMAGVPLGFLWGNDFLPPKNYIEIAKQHTLIFARIILPTLWDQVVCMSAWDLTSVPASGPLIYLEDKPAIGEIGDMSDNSEVSDSDEEGLQYLLEAHPSAHTNGPLPDFISPDNSDKFYDTANLNLDEPPPAPPVVDHKLLVHPLSGQCPGENWQEFFARMEVNIKKRDEKDSPRERQSHLDWERVTLKSGYTNSTHVFKWKQDKVDRSFWVRTPIKKADVAITWKMYMSWEHKYWSNLNQWDMCHFLEQPEGQMDDEDDDDEEVDDMDDTAYNAMFPSVAVTNITTNISQVACSAVDTVLSCYSTSSVEFVFSFQSLMDHLKFRYGFDAGSHLMWNTTLEQVKPEDATFNTRRLMSIIAHATRLSYGDLPPAWDMQWTFRANKCLLQLQDMTNDAGEKVYIIRPSTLSRDKSSWSGIVGVGGRFNTVEEHKRSQRGQKRSCSITCQWDCSKNAADIISDYIVLEGPTYYDVVIAHTGDSEFVDDALPVNTLDIVCGVYMVAKEHGFGQPAHTMTCFLALIFLSKSVQGCYGTALIWQLLKLGDLLIRGCLRN</sequence>
<dbReference type="AlphaFoldDB" id="A0A9P5TH20"/>
<dbReference type="OrthoDB" id="3268696at2759"/>